<feature type="compositionally biased region" description="Low complexity" evidence="1">
    <location>
        <begin position="1049"/>
        <end position="1079"/>
    </location>
</feature>
<keyword evidence="4" id="KW-1185">Reference proteome</keyword>
<evidence type="ECO:0000313" key="4">
    <source>
        <dbReference type="Proteomes" id="UP000663832"/>
    </source>
</evidence>
<feature type="compositionally biased region" description="Polar residues" evidence="1">
    <location>
        <begin position="1036"/>
        <end position="1048"/>
    </location>
</feature>
<dbReference type="Proteomes" id="UP000663832">
    <property type="component" value="Unassembled WGS sequence"/>
</dbReference>
<dbReference type="EMBL" id="CAJNOM010000015">
    <property type="protein sequence ID" value="CAF0796994.1"/>
    <property type="molecule type" value="Genomic_DNA"/>
</dbReference>
<feature type="region of interest" description="Disordered" evidence="1">
    <location>
        <begin position="1010"/>
        <end position="1090"/>
    </location>
</feature>
<dbReference type="Proteomes" id="UP000663877">
    <property type="component" value="Unassembled WGS sequence"/>
</dbReference>
<dbReference type="EMBL" id="CAJNOI010000002">
    <property type="protein sequence ID" value="CAF0727242.1"/>
    <property type="molecule type" value="Genomic_DNA"/>
</dbReference>
<reference evidence="3" key="1">
    <citation type="submission" date="2021-02" db="EMBL/GenBank/DDBJ databases">
        <authorList>
            <person name="Nowell W R."/>
        </authorList>
    </citation>
    <scope>NUCLEOTIDE SEQUENCE</scope>
</reference>
<dbReference type="AlphaFoldDB" id="A0A813SBK9"/>
<feature type="compositionally biased region" description="Pro residues" evidence="1">
    <location>
        <begin position="316"/>
        <end position="325"/>
    </location>
</feature>
<name>A0A813SBK9_9BILA</name>
<evidence type="ECO:0000313" key="3">
    <source>
        <dbReference type="EMBL" id="CAF0796994.1"/>
    </source>
</evidence>
<gene>
    <name evidence="2" type="ORF">BJG266_LOCUS874</name>
    <name evidence="3" type="ORF">QVE165_LOCUS4008</name>
</gene>
<feature type="compositionally biased region" description="Basic and acidic residues" evidence="1">
    <location>
        <begin position="57"/>
        <end position="77"/>
    </location>
</feature>
<feature type="compositionally biased region" description="Low complexity" evidence="1">
    <location>
        <begin position="1"/>
        <end position="17"/>
    </location>
</feature>
<protein>
    <submittedName>
        <fullName evidence="3">Uncharacterized protein</fullName>
    </submittedName>
</protein>
<feature type="region of interest" description="Disordered" evidence="1">
    <location>
        <begin position="364"/>
        <end position="413"/>
    </location>
</feature>
<evidence type="ECO:0000256" key="1">
    <source>
        <dbReference type="SAM" id="MobiDB-lite"/>
    </source>
</evidence>
<feature type="compositionally biased region" description="Polar residues" evidence="1">
    <location>
        <begin position="108"/>
        <end position="121"/>
    </location>
</feature>
<feature type="compositionally biased region" description="Low complexity" evidence="1">
    <location>
        <begin position="89"/>
        <end position="107"/>
    </location>
</feature>
<sequence>MSSSTTTISSKNSTMNNNDRKRPISSSIRPSPSPPSSKRHSLSSTNLQNSTAKKNFHRLESNEILLKKSTDHNDRQSRPKQLYRHIDNKSSSSESSRSSSNSNHSINQEYPSTTPIFNSTNDIQSSNEIVTTKRSQHYSINHSKQKSDVQKDFLYTKKPPALALIVKPSSSNIDQRNFGSISDSDDEYEQPKQISNKVFTKPPSVIVPSSVMTIVKTPDLSKKSIRTDNVIIQQSDGNINSNPSTKLVKLVVPQTTTISSSSIKMLSSGDGLASALRIPTKIQLTKTLFVSSVKNDETSSLISSSNLLDIQDNTPTLPPTPPPPVIDNTNSNIRNVLSHHTSNNQQQKIDETTTIDIKAIEEVDPSMPNEHSNHQNTPKRHLSTVSDWCVPPTSELSPTSLTSSSPDLTQNSLPIDDSLVELDSTMNCRKSTKRRHRSASSSSVLPSFTMSYLQSNKTTLLKPIKSKPSTRLLNSSDMKVMLNNNNNNKKRSSRTSPVLKLSSAQRIKKRRHKNENIIHNQQNSRCSKAKTKRFQTDDIQFVIKDILNGIIERITSTNYESDNALKMLLNTSIPQIKHKLPISRITTRQPKTEIVLRTNSVNRKNSSSLQSLDSIVPNESRSMTMTSRELDELAYLLHANVHRGDYEQIDNPAKVEERMREMWSQMSNQKKNSYKKRVIEIYKKPNRDIVIASSSSLSSINENNSLLSNDLTNDTATSSLAINSLSLELRRQTSTPLSFHSIPSSTIDEQSIISPEESNLKTNLSTDIVNEIIKGAKGLDKLSSSPTDFINSIRNFIRLSIDNQTQIVNKLQQQIEKKCPTQFNRAQIFWTQKIRYFANKYQINSSSESVHELTLIVKYFYLLVLSLNCQKQEAEFQAALTNRLNGNLTSADESYCSPTLTSIIEDLILPSSLANEYLASQLLIINNNEYSLPFIRNTELENELLNNNDINISVNPFSNYNDLDDYLKRCESMTTTIPSYSIQQPQHPPMYYPAYHPTSQYYYSPSQSTDMNNYYYNNPTPAYQNSQQQQQQQQQIYSYGPSTSYYHPSTTYNNEQSNYYYNSQQQQQQQSLYPYSSQTNSTNDIPLSNNPSLHRTYRQMNPNMQRLYRNPQQSITSGATSIISGTPSTSAVFDGTTVVSPQSKSMNTTNNNYPP</sequence>
<feature type="compositionally biased region" description="Polar residues" evidence="1">
    <location>
        <begin position="1080"/>
        <end position="1090"/>
    </location>
</feature>
<feature type="compositionally biased region" description="Low complexity" evidence="1">
    <location>
        <begin position="391"/>
        <end position="409"/>
    </location>
</feature>
<dbReference type="OrthoDB" id="10036457at2759"/>
<evidence type="ECO:0000313" key="2">
    <source>
        <dbReference type="EMBL" id="CAF0727242.1"/>
    </source>
</evidence>
<comment type="caution">
    <text evidence="3">The sequence shown here is derived from an EMBL/GenBank/DDBJ whole genome shotgun (WGS) entry which is preliminary data.</text>
</comment>
<accession>A0A813SBK9</accession>
<feature type="region of interest" description="Disordered" evidence="1">
    <location>
        <begin position="1"/>
        <end position="121"/>
    </location>
</feature>
<organism evidence="3 4">
    <name type="scientific">Adineta steineri</name>
    <dbReference type="NCBI Taxonomy" id="433720"/>
    <lineage>
        <taxon>Eukaryota</taxon>
        <taxon>Metazoa</taxon>
        <taxon>Spiralia</taxon>
        <taxon>Gnathifera</taxon>
        <taxon>Rotifera</taxon>
        <taxon>Eurotatoria</taxon>
        <taxon>Bdelloidea</taxon>
        <taxon>Adinetida</taxon>
        <taxon>Adinetidae</taxon>
        <taxon>Adineta</taxon>
    </lineage>
</organism>
<proteinExistence type="predicted"/>
<feature type="region of interest" description="Disordered" evidence="1">
    <location>
        <begin position="305"/>
        <end position="330"/>
    </location>
</feature>